<sequence>MSLSIVFPVLDKTFNQFVEELLGDDFDTFLKLKNDNRKKGKVFEYFIYEFLIKNGITAEINMTYISFSKDIYRTLSDGNTDVHGQCGILNYFCQCKYKNERYKIQANEMREFLNSVLRKTQYQIGFLVSNVELGDNALNELNISPVKDRVCVCYDYEIVEKKYEKHVEKLEKYNEKLEKEVKEIKEEVNVIKKQNDLILEILKKK</sequence>
<protein>
    <submittedName>
        <fullName evidence="1">7735_t:CDS:1</fullName>
    </submittedName>
</protein>
<evidence type="ECO:0000313" key="2">
    <source>
        <dbReference type="Proteomes" id="UP000789860"/>
    </source>
</evidence>
<dbReference type="EMBL" id="CAJVPM010002826">
    <property type="protein sequence ID" value="CAG8493248.1"/>
    <property type="molecule type" value="Genomic_DNA"/>
</dbReference>
<accession>A0ACA9KTX6</accession>
<name>A0ACA9KTX6_9GLOM</name>
<proteinExistence type="predicted"/>
<organism evidence="1 2">
    <name type="scientific">Scutellospora calospora</name>
    <dbReference type="NCBI Taxonomy" id="85575"/>
    <lineage>
        <taxon>Eukaryota</taxon>
        <taxon>Fungi</taxon>
        <taxon>Fungi incertae sedis</taxon>
        <taxon>Mucoromycota</taxon>
        <taxon>Glomeromycotina</taxon>
        <taxon>Glomeromycetes</taxon>
        <taxon>Diversisporales</taxon>
        <taxon>Gigasporaceae</taxon>
        <taxon>Scutellospora</taxon>
    </lineage>
</organism>
<comment type="caution">
    <text evidence="1">The sequence shown here is derived from an EMBL/GenBank/DDBJ whole genome shotgun (WGS) entry which is preliminary data.</text>
</comment>
<gene>
    <name evidence="1" type="ORF">SCALOS_LOCUS2917</name>
</gene>
<dbReference type="Proteomes" id="UP000789860">
    <property type="component" value="Unassembled WGS sequence"/>
</dbReference>
<reference evidence="1" key="1">
    <citation type="submission" date="2021-06" db="EMBL/GenBank/DDBJ databases">
        <authorList>
            <person name="Kallberg Y."/>
            <person name="Tangrot J."/>
            <person name="Rosling A."/>
        </authorList>
    </citation>
    <scope>NUCLEOTIDE SEQUENCE</scope>
    <source>
        <strain evidence="1">AU212A</strain>
    </source>
</reference>
<keyword evidence="2" id="KW-1185">Reference proteome</keyword>
<evidence type="ECO:0000313" key="1">
    <source>
        <dbReference type="EMBL" id="CAG8493248.1"/>
    </source>
</evidence>